<name>A0AAI8VSZ0_9PEZI</name>
<keyword evidence="3" id="KW-1185">Reference proteome</keyword>
<accession>A0AAI8VSZ0</accession>
<reference evidence="2" key="1">
    <citation type="submission" date="2023-10" db="EMBL/GenBank/DDBJ databases">
        <authorList>
            <person name="Hackl T."/>
        </authorList>
    </citation>
    <scope>NUCLEOTIDE SEQUENCE</scope>
</reference>
<dbReference type="EMBL" id="CAUWAG010000013">
    <property type="protein sequence ID" value="CAJ2510078.1"/>
    <property type="molecule type" value="Genomic_DNA"/>
</dbReference>
<comment type="caution">
    <text evidence="2">The sequence shown here is derived from an EMBL/GenBank/DDBJ whole genome shotgun (WGS) entry which is preliminary data.</text>
</comment>
<evidence type="ECO:0000256" key="1">
    <source>
        <dbReference type="SAM" id="MobiDB-lite"/>
    </source>
</evidence>
<proteinExistence type="predicted"/>
<sequence>MRISRVLEDTPNDEIDTYSRLDSKTSRQIQTTRAVSMERTSSGAAGTPGKQGNAQDPQLESGSTKQDVTKGQANSHESQKPAVGQQQYGQKHSFEEDEEPEKLGAWGRRAANVHAKKGTSGQERELLPDYLVNK</sequence>
<gene>
    <name evidence="2" type="ORF">KHLLAP_LOCUS10546</name>
</gene>
<dbReference type="Proteomes" id="UP001295740">
    <property type="component" value="Unassembled WGS sequence"/>
</dbReference>
<dbReference type="AlphaFoldDB" id="A0AAI8VSZ0"/>
<feature type="compositionally biased region" description="Polar residues" evidence="1">
    <location>
        <begin position="26"/>
        <end position="76"/>
    </location>
</feature>
<evidence type="ECO:0000313" key="3">
    <source>
        <dbReference type="Proteomes" id="UP001295740"/>
    </source>
</evidence>
<organism evidence="2 3">
    <name type="scientific">Anthostomella pinea</name>
    <dbReference type="NCBI Taxonomy" id="933095"/>
    <lineage>
        <taxon>Eukaryota</taxon>
        <taxon>Fungi</taxon>
        <taxon>Dikarya</taxon>
        <taxon>Ascomycota</taxon>
        <taxon>Pezizomycotina</taxon>
        <taxon>Sordariomycetes</taxon>
        <taxon>Xylariomycetidae</taxon>
        <taxon>Xylariales</taxon>
        <taxon>Xylariaceae</taxon>
        <taxon>Anthostomella</taxon>
    </lineage>
</organism>
<evidence type="ECO:0000313" key="2">
    <source>
        <dbReference type="EMBL" id="CAJ2510078.1"/>
    </source>
</evidence>
<protein>
    <submittedName>
        <fullName evidence="2">Uu.00g059780.m01.CDS01</fullName>
    </submittedName>
</protein>
<feature type="region of interest" description="Disordered" evidence="1">
    <location>
        <begin position="1"/>
        <end position="134"/>
    </location>
</feature>